<name>A0A7M1KSS9_9LACT</name>
<organism evidence="1 2">
    <name type="scientific">Aerococcus urinaeequi</name>
    <dbReference type="NCBI Taxonomy" id="51665"/>
    <lineage>
        <taxon>Bacteria</taxon>
        <taxon>Bacillati</taxon>
        <taxon>Bacillota</taxon>
        <taxon>Bacilli</taxon>
        <taxon>Lactobacillales</taxon>
        <taxon>Aerococcaceae</taxon>
        <taxon>Aerococcus</taxon>
    </lineage>
</organism>
<evidence type="ECO:0000313" key="2">
    <source>
        <dbReference type="Proteomes" id="UP000595091"/>
    </source>
</evidence>
<dbReference type="RefSeq" id="WP_197558548.1">
    <property type="nucleotide sequence ID" value="NZ_CP063065.1"/>
</dbReference>
<sequence length="194" mass="22078">MTAYVLAHAFGLDTKAHSLHYTAQWTQNLEHVTELETALEEVKHVSHTLISRLETLLEHEQLNVQVNLKDASKSKNSALAQAFFSIHTIEPITQIGTHRVYDLELHSKTTGPQKYRILTTKTPNEIAHTWAGEKSGTDWLKEHALTAFVEKHPGITSPQENIATLEKMIAGEAQPFNHFMKETRERTSQTELRY</sequence>
<dbReference type="Proteomes" id="UP000595091">
    <property type="component" value="Chromosome"/>
</dbReference>
<accession>A0A7M1KSS9</accession>
<reference evidence="1 2" key="1">
    <citation type="submission" date="2020-10" db="EMBL/GenBank/DDBJ databases">
        <title>Plasmid carrying two tetracycline resistance determinant.</title>
        <authorList>
            <person name="Yang Q."/>
        </authorList>
    </citation>
    <scope>NUCLEOTIDE SEQUENCE [LARGE SCALE GENOMIC DNA]</scope>
    <source>
        <strain evidence="1 2">T43</strain>
    </source>
</reference>
<protein>
    <submittedName>
        <fullName evidence="1">Uncharacterized protein</fullName>
    </submittedName>
</protein>
<evidence type="ECO:0000313" key="1">
    <source>
        <dbReference type="EMBL" id="QOQ79232.1"/>
    </source>
</evidence>
<gene>
    <name evidence="1" type="ORF">IMX20_00435</name>
</gene>
<dbReference type="AlphaFoldDB" id="A0A7M1KSS9"/>
<proteinExistence type="predicted"/>
<dbReference type="EMBL" id="CP063065">
    <property type="protein sequence ID" value="QOQ79232.1"/>
    <property type="molecule type" value="Genomic_DNA"/>
</dbReference>